<dbReference type="PROSITE" id="PS00022">
    <property type="entry name" value="EGF_1"/>
    <property type="match status" value="1"/>
</dbReference>
<dbReference type="AlphaFoldDB" id="A0A4U5MF97"/>
<dbReference type="OrthoDB" id="5951731at2759"/>
<reference evidence="5 6" key="1">
    <citation type="journal article" date="2015" name="Genome Biol.">
        <title>Comparative genomics of Steinernema reveals deeply conserved gene regulatory networks.</title>
        <authorList>
            <person name="Dillman A.R."/>
            <person name="Macchietto M."/>
            <person name="Porter C.F."/>
            <person name="Rogers A."/>
            <person name="Williams B."/>
            <person name="Antoshechkin I."/>
            <person name="Lee M.M."/>
            <person name="Goodwin Z."/>
            <person name="Lu X."/>
            <person name="Lewis E.E."/>
            <person name="Goodrich-Blair H."/>
            <person name="Stock S.P."/>
            <person name="Adams B.J."/>
            <person name="Sternberg P.W."/>
            <person name="Mortazavi A."/>
        </authorList>
    </citation>
    <scope>NUCLEOTIDE SEQUENCE [LARGE SCALE GENOMIC DNA]</scope>
    <source>
        <strain evidence="5 6">ALL</strain>
    </source>
</reference>
<dbReference type="EMBL" id="AZBU02000008">
    <property type="protein sequence ID" value="TKR67593.1"/>
    <property type="molecule type" value="Genomic_DNA"/>
</dbReference>
<keyword evidence="2" id="KW-0812">Transmembrane</keyword>
<keyword evidence="2" id="KW-0472">Membrane</keyword>
<evidence type="ECO:0000313" key="6">
    <source>
        <dbReference type="Proteomes" id="UP000298663"/>
    </source>
</evidence>
<proteinExistence type="predicted"/>
<evidence type="ECO:0000256" key="1">
    <source>
        <dbReference type="SAM" id="MobiDB-lite"/>
    </source>
</evidence>
<dbReference type="InterPro" id="IPR000742">
    <property type="entry name" value="EGF"/>
</dbReference>
<dbReference type="Gene3D" id="2.10.25.10">
    <property type="entry name" value="Laminin"/>
    <property type="match status" value="1"/>
</dbReference>
<sequence length="263" mass="29149">MNTLLNSFNFQFLNGDNPVQCKAITNPLIGLVADGTSCGSGRVCVQGACLPLVQVSPPVHCPSNNLALQCSGHGDCTTTQKCLCYDGWAGVACDIKSNTTRRIHAVPATTPGVSIPSLSIGRTLETTTLLGILLFVGVSLLALLICLLFCYNYKFRMSSHVSKAQEHHGQNDYPQRRRELPRTLESGDQVRQHAQLPRGETQTEEQTRLRRPPEDKRSHRRKGFGFAQISGVRGHSQLRWRSWSDDSLQRLRGSSHDDRANDR</sequence>
<evidence type="ECO:0000259" key="3">
    <source>
        <dbReference type="PROSITE" id="PS00022"/>
    </source>
</evidence>
<dbReference type="GO" id="GO:0006509">
    <property type="term" value="P:membrane protein ectodomain proteolysis"/>
    <property type="evidence" value="ECO:0007669"/>
    <property type="project" value="TreeGrafter"/>
</dbReference>
<feature type="region of interest" description="Disordered" evidence="1">
    <location>
        <begin position="185"/>
        <end position="230"/>
    </location>
</feature>
<name>A0A4U5MF97_STECR</name>
<comment type="caution">
    <text evidence="5">The sequence shown here is derived from an EMBL/GenBank/DDBJ whole genome shotgun (WGS) entry which is preliminary data.</text>
</comment>
<dbReference type="PANTHER" id="PTHR11905:SF248">
    <property type="entry name" value="DISINTEGRIN AND METALLOPROTEINASE DOMAIN-CONTAINING PROTEIN UNC-71"/>
    <property type="match status" value="1"/>
</dbReference>
<evidence type="ECO:0000256" key="2">
    <source>
        <dbReference type="SAM" id="Phobius"/>
    </source>
</evidence>
<evidence type="ECO:0000313" key="5">
    <source>
        <dbReference type="EMBL" id="TKR67593.1"/>
    </source>
</evidence>
<dbReference type="STRING" id="34508.A0A4U5MF97"/>
<feature type="transmembrane region" description="Helical" evidence="2">
    <location>
        <begin position="129"/>
        <end position="153"/>
    </location>
</feature>
<dbReference type="PROSITE" id="PS01186">
    <property type="entry name" value="EGF_2"/>
    <property type="match status" value="1"/>
</dbReference>
<feature type="domain" description="EGF-like" evidence="3 4">
    <location>
        <begin position="82"/>
        <end position="93"/>
    </location>
</feature>
<keyword evidence="6" id="KW-1185">Reference proteome</keyword>
<keyword evidence="2" id="KW-1133">Transmembrane helix</keyword>
<feature type="compositionally biased region" description="Basic and acidic residues" evidence="1">
    <location>
        <begin position="205"/>
        <end position="217"/>
    </location>
</feature>
<organism evidence="5 6">
    <name type="scientific">Steinernema carpocapsae</name>
    <name type="common">Entomopathogenic nematode</name>
    <dbReference type="NCBI Taxonomy" id="34508"/>
    <lineage>
        <taxon>Eukaryota</taxon>
        <taxon>Metazoa</taxon>
        <taxon>Ecdysozoa</taxon>
        <taxon>Nematoda</taxon>
        <taxon>Chromadorea</taxon>
        <taxon>Rhabditida</taxon>
        <taxon>Tylenchina</taxon>
        <taxon>Panagrolaimomorpha</taxon>
        <taxon>Strongyloidoidea</taxon>
        <taxon>Steinernematidae</taxon>
        <taxon>Steinernema</taxon>
    </lineage>
</organism>
<protein>
    <recommendedName>
        <fullName evidence="3 4">EGF-like domain-containing protein</fullName>
    </recommendedName>
</protein>
<gene>
    <name evidence="5" type="ORF">L596_023722</name>
</gene>
<dbReference type="Proteomes" id="UP000298663">
    <property type="component" value="Unassembled WGS sequence"/>
</dbReference>
<reference evidence="5 6" key="2">
    <citation type="journal article" date="2019" name="G3 (Bethesda)">
        <title>Hybrid Assembly of the Genome of the Entomopathogenic Nematode Steinernema carpocapsae Identifies the X-Chromosome.</title>
        <authorList>
            <person name="Serra L."/>
            <person name="Macchietto M."/>
            <person name="Macias-Munoz A."/>
            <person name="McGill C.J."/>
            <person name="Rodriguez I.M."/>
            <person name="Rodriguez B."/>
            <person name="Murad R."/>
            <person name="Mortazavi A."/>
        </authorList>
    </citation>
    <scope>NUCLEOTIDE SEQUENCE [LARGE SCALE GENOMIC DNA]</scope>
    <source>
        <strain evidence="5 6">ALL</strain>
    </source>
</reference>
<evidence type="ECO:0000259" key="4">
    <source>
        <dbReference type="PROSITE" id="PS01186"/>
    </source>
</evidence>
<dbReference type="PANTHER" id="PTHR11905">
    <property type="entry name" value="ADAM A DISINTEGRIN AND METALLOPROTEASE DOMAIN"/>
    <property type="match status" value="1"/>
</dbReference>
<accession>A0A4U5MF97</accession>
<dbReference type="Pfam" id="PF23106">
    <property type="entry name" value="EGF_Teneurin"/>
    <property type="match status" value="1"/>
</dbReference>